<evidence type="ECO:0000256" key="3">
    <source>
        <dbReference type="PROSITE-ProRule" id="PRU00339"/>
    </source>
</evidence>
<dbReference type="InterPro" id="IPR027417">
    <property type="entry name" value="P-loop_NTPase"/>
</dbReference>
<dbReference type="HOGENOM" id="CLU_004435_4_0_0"/>
<dbReference type="PROSITE" id="PS50005">
    <property type="entry name" value="TPR"/>
    <property type="match status" value="4"/>
</dbReference>
<dbReference type="Pfam" id="PF13191">
    <property type="entry name" value="AAA_16"/>
    <property type="match status" value="1"/>
</dbReference>
<keyword evidence="1" id="KW-0547">Nucleotide-binding</keyword>
<dbReference type="PANTHER" id="PTHR16305">
    <property type="entry name" value="TESTICULAR SOLUBLE ADENYLYL CYCLASE"/>
    <property type="match status" value="1"/>
</dbReference>
<evidence type="ECO:0000259" key="5">
    <source>
        <dbReference type="PROSITE" id="PS50125"/>
    </source>
</evidence>
<dbReference type="STRING" id="1499967.U27_06680"/>
<dbReference type="InterPro" id="IPR029787">
    <property type="entry name" value="Nucleotide_cyclase"/>
</dbReference>
<dbReference type="Pfam" id="PF00211">
    <property type="entry name" value="Guanylate_cyc"/>
    <property type="match status" value="2"/>
</dbReference>
<keyword evidence="3" id="KW-0802">TPR repeat</keyword>
<keyword evidence="2" id="KW-0067">ATP-binding</keyword>
<dbReference type="Gene3D" id="3.30.70.1230">
    <property type="entry name" value="Nucleotide cyclase"/>
    <property type="match status" value="2"/>
</dbReference>
<dbReference type="Proteomes" id="UP000030661">
    <property type="component" value="Unassembled WGS sequence"/>
</dbReference>
<dbReference type="eggNOG" id="COG0457">
    <property type="taxonomic scope" value="Bacteria"/>
</dbReference>
<dbReference type="SMART" id="SM00255">
    <property type="entry name" value="TIR"/>
    <property type="match status" value="1"/>
</dbReference>
<feature type="domain" description="Guanylate cyclase" evidence="5">
    <location>
        <begin position="396"/>
        <end position="529"/>
    </location>
</feature>
<dbReference type="InterPro" id="IPR019734">
    <property type="entry name" value="TPR_rpt"/>
</dbReference>
<dbReference type="Gene3D" id="3.40.50.10140">
    <property type="entry name" value="Toll/interleukin-1 receptor homology (TIR) domain"/>
    <property type="match status" value="1"/>
</dbReference>
<dbReference type="InterPro" id="IPR035897">
    <property type="entry name" value="Toll_tir_struct_dom_sf"/>
</dbReference>
<dbReference type="GO" id="GO:0005737">
    <property type="term" value="C:cytoplasm"/>
    <property type="evidence" value="ECO:0007669"/>
    <property type="project" value="TreeGrafter"/>
</dbReference>
<dbReference type="PROSITE" id="PS50125">
    <property type="entry name" value="GUANYLATE_CYCLASE_2"/>
    <property type="match status" value="2"/>
</dbReference>
<evidence type="ECO:0000313" key="6">
    <source>
        <dbReference type="EMBL" id="GAK59695.1"/>
    </source>
</evidence>
<dbReference type="PANTHER" id="PTHR16305:SF28">
    <property type="entry name" value="GUANYLATE CYCLASE DOMAIN-CONTAINING PROTEIN"/>
    <property type="match status" value="1"/>
</dbReference>
<dbReference type="InterPro" id="IPR041664">
    <property type="entry name" value="AAA_16"/>
</dbReference>
<name>A0A081C540_VECG1</name>
<dbReference type="PROSITE" id="PS50104">
    <property type="entry name" value="TIR"/>
    <property type="match status" value="1"/>
</dbReference>
<dbReference type="Gene3D" id="3.40.50.300">
    <property type="entry name" value="P-loop containing nucleotide triphosphate hydrolases"/>
    <property type="match status" value="1"/>
</dbReference>
<proteinExistence type="predicted"/>
<organism evidence="6">
    <name type="scientific">Vecturithrix granuli</name>
    <dbReference type="NCBI Taxonomy" id="1499967"/>
    <lineage>
        <taxon>Bacteria</taxon>
        <taxon>Candidatus Moduliflexota</taxon>
        <taxon>Candidatus Vecturitrichia</taxon>
        <taxon>Candidatus Vecturitrichales</taxon>
        <taxon>Candidatus Vecturitrichaceae</taxon>
        <taxon>Candidatus Vecturithrix</taxon>
    </lineage>
</organism>
<dbReference type="Pfam" id="PF13676">
    <property type="entry name" value="TIR_2"/>
    <property type="match status" value="1"/>
</dbReference>
<sequence>MSADAKTWDVFISYSMKDFDLIQRIVRDLQERRISYWLDEEQINPGDLILDAIEQGLRNSRAIMPCFSRNQLQSGWSRAEYSAILNQFLGGQTAQKIYPLLLDEITEDQLPALIRPVKCGRYTNQQSYARLLNVLCRTCQQPEIADVSVPEPEAPCIRRLLPQFIHDQYLQGNIEGSFEALTMFVDVSGFTKMTETLMQYGNEGAEVLAEIMNKVFALLVQAVYDQKGFISIFAGDAFTAIFPTEQEQSGETIILHGLACIEKIQDIFLHHGILKTRFGQFDLQFKVGLSYGKVNWGIVGNPQKTYFFRGDAIKACAEAEHQAKKGDIIFDERLAQRLAKIPGVAGSDWNIERIQTGAYRLHEIPQALRERLPVPQPVRERPLRREILAQFLPERVLVLKDVGEFRHIASVFIEFRGIALHEALNAWGSLLLEQIANYGGYLCQFDFSDKGNTVFCVFGAPVGLEDPIERALVCLLAVRSALKESASLAGLEFRAGVAYGMAYVGLVGGEQRCVYSFYSKVVNLSARLMARADWGEILVPSEIFTKTERFSFRKKGDFSYKGFAAEIPTYRLFRRKYGVRKRTFSETLVGRQRELRQLHNSVAPIFDGEFAGVFYVHGEAGIGKSHLTETLRQELTATHDVNWFLCPVDPIFRKPLNPFVAFLNAYFELSPELSEEHSKAQFEEVYHVLLETLDYLLTAPEKEITEDFPVFERERGESLRAELLRTKPVIGALLGLRWLGSVWEQLDAKGKHENTVNALKAFFLAHSLFRPTVIEIEDGHWIDEDSLNVLETLSRQIEHFPLVILSTLRYNDDGSKAGFDLKGIVEQALHLDYLSESDVKLHAEAELHGTVSDELQSLLIEKTKGNPFFVQQMIRYFQEQGMIAQQNQSWHLAQPPSMVPDSIQNIVIARLDHLSAEVKEAVKTAAVIGKEFEVKLLSAVLQRDLRENDPILREAQQAQIWQRLDQIREIFKHALFRDSAYNMQLKARRKELHLMTAEAIETLYSEKLEQYCADLALHYENAEIRDKAIEYLEKAGDQARAKYQNQQAIGLYDRLLAQLQHVVGSTEKIIDALLKKAEILELIGKWNECKQACEEALHLAEQSSDTSRMGQAKLQAGIIFRKKGQYEKAMEYFEDAKKLFEIINEQEGIARVFTAIGLMYWQTNKYEEAILSYSQALKIDETTGNQFGIVRNKNNIGAIYDMKGEYAEAMKWYQESLELCKQLPTETLEMSRILNNIGENRRLQHDYDEALRSYKKALKIKEELGEKSGMAIVHGNIGLVHTMQQKYKQALLDYDKAIPILRELGDKFYLCSCLIDKADALCSLQRYEEAEIFNVEGLQIVEEIGDQEYLAKGRKLSHKISPFLSNYKNKI</sequence>
<keyword evidence="7" id="KW-1185">Reference proteome</keyword>
<evidence type="ECO:0000259" key="4">
    <source>
        <dbReference type="PROSITE" id="PS50104"/>
    </source>
</evidence>
<dbReference type="InterPro" id="IPR000157">
    <property type="entry name" value="TIR_dom"/>
</dbReference>
<dbReference type="GO" id="GO:0005524">
    <property type="term" value="F:ATP binding"/>
    <property type="evidence" value="ECO:0007669"/>
    <property type="project" value="UniProtKB-KW"/>
</dbReference>
<dbReference type="PROSITE" id="PS50293">
    <property type="entry name" value="TPR_REGION"/>
    <property type="match status" value="1"/>
</dbReference>
<feature type="domain" description="Guanylate cyclase" evidence="5">
    <location>
        <begin position="181"/>
        <end position="320"/>
    </location>
</feature>
<dbReference type="InterPro" id="IPR001054">
    <property type="entry name" value="A/G_cyclase"/>
</dbReference>
<evidence type="ECO:0000313" key="7">
    <source>
        <dbReference type="Proteomes" id="UP000030661"/>
    </source>
</evidence>
<reference evidence="6" key="1">
    <citation type="journal article" date="2015" name="PeerJ">
        <title>First genomic representation of candidate bacterial phylum KSB3 points to enhanced environmental sensing as a trigger of wastewater bulking.</title>
        <authorList>
            <person name="Sekiguchi Y."/>
            <person name="Ohashi A."/>
            <person name="Parks D.H."/>
            <person name="Yamauchi T."/>
            <person name="Tyson G.W."/>
            <person name="Hugenholtz P."/>
        </authorList>
    </citation>
    <scope>NUCLEOTIDE SEQUENCE [LARGE SCALE GENOMIC DNA]</scope>
</reference>
<accession>A0A081C540</accession>
<feature type="repeat" description="TPR" evidence="3">
    <location>
        <begin position="1110"/>
        <end position="1143"/>
    </location>
</feature>
<dbReference type="SUPFAM" id="SSF52200">
    <property type="entry name" value="Toll/Interleukin receptor TIR domain"/>
    <property type="match status" value="1"/>
</dbReference>
<dbReference type="SUPFAM" id="SSF48452">
    <property type="entry name" value="TPR-like"/>
    <property type="match status" value="2"/>
</dbReference>
<protein>
    <submittedName>
        <fullName evidence="6">Guanylate cyclase</fullName>
    </submittedName>
</protein>
<dbReference type="eggNOG" id="COG3899">
    <property type="taxonomic scope" value="Bacteria"/>
</dbReference>
<dbReference type="SUPFAM" id="SSF52540">
    <property type="entry name" value="P-loop containing nucleoside triphosphate hydrolases"/>
    <property type="match status" value="1"/>
</dbReference>
<dbReference type="GO" id="GO:0035556">
    <property type="term" value="P:intracellular signal transduction"/>
    <property type="evidence" value="ECO:0007669"/>
    <property type="project" value="InterPro"/>
</dbReference>
<feature type="repeat" description="TPR" evidence="3">
    <location>
        <begin position="1190"/>
        <end position="1223"/>
    </location>
</feature>
<dbReference type="SMART" id="SM00028">
    <property type="entry name" value="TPR"/>
    <property type="match status" value="7"/>
</dbReference>
<feature type="repeat" description="TPR" evidence="3">
    <location>
        <begin position="1231"/>
        <end position="1264"/>
    </location>
</feature>
<evidence type="ECO:0000256" key="2">
    <source>
        <dbReference type="ARBA" id="ARBA00022840"/>
    </source>
</evidence>
<feature type="domain" description="TIR" evidence="4">
    <location>
        <begin position="6"/>
        <end position="172"/>
    </location>
</feature>
<feature type="repeat" description="TPR" evidence="3">
    <location>
        <begin position="1150"/>
        <end position="1183"/>
    </location>
</feature>
<dbReference type="InterPro" id="IPR011990">
    <property type="entry name" value="TPR-like_helical_dom_sf"/>
</dbReference>
<evidence type="ECO:0000256" key="1">
    <source>
        <dbReference type="ARBA" id="ARBA00022741"/>
    </source>
</evidence>
<dbReference type="eggNOG" id="COG2114">
    <property type="taxonomic scope" value="Bacteria"/>
</dbReference>
<dbReference type="EMBL" id="DF820470">
    <property type="protein sequence ID" value="GAK59695.1"/>
    <property type="molecule type" value="Genomic_DNA"/>
</dbReference>
<dbReference type="GO" id="GO:0009190">
    <property type="term" value="P:cyclic nucleotide biosynthetic process"/>
    <property type="evidence" value="ECO:0007669"/>
    <property type="project" value="InterPro"/>
</dbReference>
<dbReference type="SUPFAM" id="SSF55073">
    <property type="entry name" value="Nucleotide cyclase"/>
    <property type="match status" value="2"/>
</dbReference>
<dbReference type="Pfam" id="PF13424">
    <property type="entry name" value="TPR_12"/>
    <property type="match status" value="2"/>
</dbReference>
<dbReference type="eggNOG" id="COG4916">
    <property type="taxonomic scope" value="Bacteria"/>
</dbReference>
<dbReference type="CDD" id="cd07302">
    <property type="entry name" value="CHD"/>
    <property type="match status" value="2"/>
</dbReference>
<gene>
    <name evidence="6" type="ORF">U27_06680</name>
</gene>
<dbReference type="GO" id="GO:0004016">
    <property type="term" value="F:adenylate cyclase activity"/>
    <property type="evidence" value="ECO:0007669"/>
    <property type="project" value="TreeGrafter"/>
</dbReference>
<dbReference type="Gene3D" id="1.25.40.10">
    <property type="entry name" value="Tetratricopeptide repeat domain"/>
    <property type="match status" value="2"/>
</dbReference>